<protein>
    <submittedName>
        <fullName evidence="1">Uncharacterized protein</fullName>
    </submittedName>
</protein>
<evidence type="ECO:0000313" key="2">
    <source>
        <dbReference type="Proteomes" id="UP000256964"/>
    </source>
</evidence>
<keyword evidence="2" id="KW-1185">Reference proteome</keyword>
<accession>A0A371DWD6</accession>
<evidence type="ECO:0000313" key="1">
    <source>
        <dbReference type="EMBL" id="RDX56853.1"/>
    </source>
</evidence>
<name>A0A371DWD6_9APHY</name>
<dbReference type="AlphaFoldDB" id="A0A371DWD6"/>
<reference evidence="1 2" key="1">
    <citation type="journal article" date="2018" name="Biotechnol. Biofuels">
        <title>Integrative visual omics of the white-rot fungus Polyporus brumalis exposes the biotechnological potential of its oxidative enzymes for delignifying raw plant biomass.</title>
        <authorList>
            <person name="Miyauchi S."/>
            <person name="Rancon A."/>
            <person name="Drula E."/>
            <person name="Hage H."/>
            <person name="Chaduli D."/>
            <person name="Favel A."/>
            <person name="Grisel S."/>
            <person name="Henrissat B."/>
            <person name="Herpoel-Gimbert I."/>
            <person name="Ruiz-Duenas F.J."/>
            <person name="Chevret D."/>
            <person name="Hainaut M."/>
            <person name="Lin J."/>
            <person name="Wang M."/>
            <person name="Pangilinan J."/>
            <person name="Lipzen A."/>
            <person name="Lesage-Meessen L."/>
            <person name="Navarro D."/>
            <person name="Riley R."/>
            <person name="Grigoriev I.V."/>
            <person name="Zhou S."/>
            <person name="Raouche S."/>
            <person name="Rosso M.N."/>
        </authorList>
    </citation>
    <scope>NUCLEOTIDE SEQUENCE [LARGE SCALE GENOMIC DNA]</scope>
    <source>
        <strain evidence="1 2">BRFM 1820</strain>
    </source>
</reference>
<organism evidence="1 2">
    <name type="scientific">Lentinus brumalis</name>
    <dbReference type="NCBI Taxonomy" id="2498619"/>
    <lineage>
        <taxon>Eukaryota</taxon>
        <taxon>Fungi</taxon>
        <taxon>Dikarya</taxon>
        <taxon>Basidiomycota</taxon>
        <taxon>Agaricomycotina</taxon>
        <taxon>Agaricomycetes</taxon>
        <taxon>Polyporales</taxon>
        <taxon>Polyporaceae</taxon>
        <taxon>Lentinus</taxon>
    </lineage>
</organism>
<proteinExistence type="predicted"/>
<dbReference type="EMBL" id="KZ857380">
    <property type="protein sequence ID" value="RDX56853.1"/>
    <property type="molecule type" value="Genomic_DNA"/>
</dbReference>
<dbReference type="Proteomes" id="UP000256964">
    <property type="component" value="Unassembled WGS sequence"/>
</dbReference>
<gene>
    <name evidence="1" type="ORF">OH76DRAFT_423193</name>
</gene>
<sequence length="127" mass="14282">MAAVARPWQICAGQPHWPRRRNNPNNTLIGWDSSRWFGTPGRGDLSPWRLQSPRRCPRNISTSPRAFCPPTFSFAPFVLSLSKSSCTRLSLLLFSFFGVRRSPPRPLSSRVLTAMRDCRSPPLIGAS</sequence>